<sequence length="222" mass="25837">MRVLIACEESDEVRSRFEQMGFDAWSCDIQPNRNPNAKHYQCSIFDILNNGWDAMIAFPPCTHLAVSGAAWFEQKRKDGRQQEGIDFFMAMVNAPIKHIAIENPVGIMSKLYRKPDQKIQPYYFGDEEQKTTCLWLKNLPKLYHNAKPNLFDQNTTWVNKGEIIEFKSGCKMPKWYADAWKLSKEERSKLRSKTFPGIAQAMADQWGKYLIEQYGIQNTSQH</sequence>
<protein>
    <recommendedName>
        <fullName evidence="2">S-adenosyl-L-methionine-dependent methyltransferase</fullName>
    </recommendedName>
</protein>
<name>A0A6J5LSX3_9CAUD</name>
<evidence type="ECO:0008006" key="2">
    <source>
        <dbReference type="Google" id="ProtNLM"/>
    </source>
</evidence>
<proteinExistence type="predicted"/>
<gene>
    <name evidence="1" type="ORF">UFOVP318_34</name>
</gene>
<accession>A0A6J5LSX3</accession>
<organism evidence="1">
    <name type="scientific">uncultured Caudovirales phage</name>
    <dbReference type="NCBI Taxonomy" id="2100421"/>
    <lineage>
        <taxon>Viruses</taxon>
        <taxon>Duplodnaviria</taxon>
        <taxon>Heunggongvirae</taxon>
        <taxon>Uroviricota</taxon>
        <taxon>Caudoviricetes</taxon>
        <taxon>Peduoviridae</taxon>
        <taxon>Maltschvirus</taxon>
        <taxon>Maltschvirus maltsch</taxon>
    </lineage>
</organism>
<reference evidence="1" key="1">
    <citation type="submission" date="2020-04" db="EMBL/GenBank/DDBJ databases">
        <authorList>
            <person name="Chiriac C."/>
            <person name="Salcher M."/>
            <person name="Ghai R."/>
            <person name="Kavagutti S V."/>
        </authorList>
    </citation>
    <scope>NUCLEOTIDE SEQUENCE</scope>
</reference>
<dbReference type="EMBL" id="LR796337">
    <property type="protein sequence ID" value="CAB4137475.1"/>
    <property type="molecule type" value="Genomic_DNA"/>
</dbReference>
<evidence type="ECO:0000313" key="1">
    <source>
        <dbReference type="EMBL" id="CAB4137475.1"/>
    </source>
</evidence>